<dbReference type="Gramene" id="ONK64710">
    <property type="protein sequence ID" value="ONK64710"/>
    <property type="gene ID" value="A4U43_C07F29070"/>
</dbReference>
<keyword evidence="3" id="KW-1185">Reference proteome</keyword>
<sequence>MEVSKLQKAMDLLNSELSAAKLATISEQKKNTVLLSQVDALEKDKAMLESSLEEMAAVRKENFNLKMYVDGPNVWSVDE</sequence>
<evidence type="ECO:0000313" key="3">
    <source>
        <dbReference type="Proteomes" id="UP000243459"/>
    </source>
</evidence>
<protein>
    <submittedName>
        <fullName evidence="2">Uncharacterized protein</fullName>
    </submittedName>
</protein>
<reference evidence="3" key="1">
    <citation type="journal article" date="2017" name="Nat. Commun.">
        <title>The asparagus genome sheds light on the origin and evolution of a young Y chromosome.</title>
        <authorList>
            <person name="Harkess A."/>
            <person name="Zhou J."/>
            <person name="Xu C."/>
            <person name="Bowers J.E."/>
            <person name="Van der Hulst R."/>
            <person name="Ayyampalayam S."/>
            <person name="Mercati F."/>
            <person name="Riccardi P."/>
            <person name="McKain M.R."/>
            <person name="Kakrana A."/>
            <person name="Tang H."/>
            <person name="Ray J."/>
            <person name="Groenendijk J."/>
            <person name="Arikit S."/>
            <person name="Mathioni S.M."/>
            <person name="Nakano M."/>
            <person name="Shan H."/>
            <person name="Telgmann-Rauber A."/>
            <person name="Kanno A."/>
            <person name="Yue Z."/>
            <person name="Chen H."/>
            <person name="Li W."/>
            <person name="Chen Y."/>
            <person name="Xu X."/>
            <person name="Zhang Y."/>
            <person name="Luo S."/>
            <person name="Chen H."/>
            <person name="Gao J."/>
            <person name="Mao Z."/>
            <person name="Pires J.C."/>
            <person name="Luo M."/>
            <person name="Kudrna D."/>
            <person name="Wing R.A."/>
            <person name="Meyers B.C."/>
            <person name="Yi K."/>
            <person name="Kong H."/>
            <person name="Lavrijsen P."/>
            <person name="Sunseri F."/>
            <person name="Falavigna A."/>
            <person name="Ye Y."/>
            <person name="Leebens-Mack J.H."/>
            <person name="Chen G."/>
        </authorList>
    </citation>
    <scope>NUCLEOTIDE SEQUENCE [LARGE SCALE GENOMIC DNA]</scope>
    <source>
        <strain evidence="3">cv. DH0086</strain>
    </source>
</reference>
<dbReference type="EMBL" id="CM007387">
    <property type="protein sequence ID" value="ONK64710.1"/>
    <property type="molecule type" value="Genomic_DNA"/>
</dbReference>
<dbReference type="AlphaFoldDB" id="A0A5P1EKY7"/>
<feature type="coiled-coil region" evidence="1">
    <location>
        <begin position="3"/>
        <end position="61"/>
    </location>
</feature>
<gene>
    <name evidence="2" type="ORF">A4U43_C07F29070</name>
</gene>
<name>A0A5P1EKY7_ASPOF</name>
<accession>A0A5P1EKY7</accession>
<evidence type="ECO:0000313" key="2">
    <source>
        <dbReference type="EMBL" id="ONK64710.1"/>
    </source>
</evidence>
<dbReference type="Proteomes" id="UP000243459">
    <property type="component" value="Chromosome 7"/>
</dbReference>
<evidence type="ECO:0000256" key="1">
    <source>
        <dbReference type="SAM" id="Coils"/>
    </source>
</evidence>
<keyword evidence="1" id="KW-0175">Coiled coil</keyword>
<proteinExistence type="predicted"/>
<organism evidence="2 3">
    <name type="scientific">Asparagus officinalis</name>
    <name type="common">Garden asparagus</name>
    <dbReference type="NCBI Taxonomy" id="4686"/>
    <lineage>
        <taxon>Eukaryota</taxon>
        <taxon>Viridiplantae</taxon>
        <taxon>Streptophyta</taxon>
        <taxon>Embryophyta</taxon>
        <taxon>Tracheophyta</taxon>
        <taxon>Spermatophyta</taxon>
        <taxon>Magnoliopsida</taxon>
        <taxon>Liliopsida</taxon>
        <taxon>Asparagales</taxon>
        <taxon>Asparagaceae</taxon>
        <taxon>Asparagoideae</taxon>
        <taxon>Asparagus</taxon>
    </lineage>
</organism>